<dbReference type="SMART" id="SM00823">
    <property type="entry name" value="PKS_PP"/>
    <property type="match status" value="1"/>
</dbReference>
<evidence type="ECO:0000256" key="2">
    <source>
        <dbReference type="ARBA" id="ARBA00022553"/>
    </source>
</evidence>
<sequence length="73" mass="8420">MLVREQEISQIWVELLGIPEADVDTDFFDLGGHSLLLMDLVRLFNQKLGIKTDVLTLLEHPTIAKFTTHWNSR</sequence>
<dbReference type="EMBL" id="JBHSIS010000002">
    <property type="protein sequence ID" value="MFC4851886.1"/>
    <property type="molecule type" value="Genomic_DNA"/>
</dbReference>
<name>A0ABV9RUD1_9PSEU</name>
<dbReference type="PANTHER" id="PTHR45527:SF1">
    <property type="entry name" value="FATTY ACID SYNTHASE"/>
    <property type="match status" value="1"/>
</dbReference>
<dbReference type="PANTHER" id="PTHR45527">
    <property type="entry name" value="NONRIBOSOMAL PEPTIDE SYNTHETASE"/>
    <property type="match status" value="1"/>
</dbReference>
<proteinExistence type="predicted"/>
<dbReference type="PROSITE" id="PS50075">
    <property type="entry name" value="CARRIER"/>
    <property type="match status" value="1"/>
</dbReference>
<dbReference type="InterPro" id="IPR020806">
    <property type="entry name" value="PKS_PP-bd"/>
</dbReference>
<keyword evidence="5" id="KW-1185">Reference proteome</keyword>
<dbReference type="InterPro" id="IPR006162">
    <property type="entry name" value="Ppantetheine_attach_site"/>
</dbReference>
<gene>
    <name evidence="4" type="ORF">ACFPCV_00115</name>
</gene>
<keyword evidence="1" id="KW-0596">Phosphopantetheine</keyword>
<dbReference type="Gene3D" id="1.10.1200.10">
    <property type="entry name" value="ACP-like"/>
    <property type="match status" value="1"/>
</dbReference>
<keyword evidence="2" id="KW-0597">Phosphoprotein</keyword>
<dbReference type="Proteomes" id="UP001595859">
    <property type="component" value="Unassembled WGS sequence"/>
</dbReference>
<feature type="domain" description="Carrier" evidence="3">
    <location>
        <begin position="1"/>
        <end position="73"/>
    </location>
</feature>
<evidence type="ECO:0000313" key="4">
    <source>
        <dbReference type="EMBL" id="MFC4851886.1"/>
    </source>
</evidence>
<dbReference type="InterPro" id="IPR009081">
    <property type="entry name" value="PP-bd_ACP"/>
</dbReference>
<evidence type="ECO:0000256" key="1">
    <source>
        <dbReference type="ARBA" id="ARBA00022450"/>
    </source>
</evidence>
<organism evidence="4 5">
    <name type="scientific">Actinophytocola glycyrrhizae</name>
    <dbReference type="NCBI Taxonomy" id="2044873"/>
    <lineage>
        <taxon>Bacteria</taxon>
        <taxon>Bacillati</taxon>
        <taxon>Actinomycetota</taxon>
        <taxon>Actinomycetes</taxon>
        <taxon>Pseudonocardiales</taxon>
        <taxon>Pseudonocardiaceae</taxon>
    </lineage>
</organism>
<dbReference type="PROSITE" id="PS00012">
    <property type="entry name" value="PHOSPHOPANTETHEINE"/>
    <property type="match status" value="1"/>
</dbReference>
<dbReference type="SUPFAM" id="SSF47336">
    <property type="entry name" value="ACP-like"/>
    <property type="match status" value="1"/>
</dbReference>
<accession>A0ABV9RUD1</accession>
<evidence type="ECO:0000313" key="5">
    <source>
        <dbReference type="Proteomes" id="UP001595859"/>
    </source>
</evidence>
<reference evidence="5" key="1">
    <citation type="journal article" date="2019" name="Int. J. Syst. Evol. Microbiol.">
        <title>The Global Catalogue of Microorganisms (GCM) 10K type strain sequencing project: providing services to taxonomists for standard genome sequencing and annotation.</title>
        <authorList>
            <consortium name="The Broad Institute Genomics Platform"/>
            <consortium name="The Broad Institute Genome Sequencing Center for Infectious Disease"/>
            <person name="Wu L."/>
            <person name="Ma J."/>
        </authorList>
    </citation>
    <scope>NUCLEOTIDE SEQUENCE [LARGE SCALE GENOMIC DNA]</scope>
    <source>
        <strain evidence="5">ZS-22-S1</strain>
    </source>
</reference>
<dbReference type="RefSeq" id="WP_378053099.1">
    <property type="nucleotide sequence ID" value="NZ_JBHSIS010000002.1"/>
</dbReference>
<dbReference type="InterPro" id="IPR036736">
    <property type="entry name" value="ACP-like_sf"/>
</dbReference>
<dbReference type="Pfam" id="PF00550">
    <property type="entry name" value="PP-binding"/>
    <property type="match status" value="1"/>
</dbReference>
<evidence type="ECO:0000259" key="3">
    <source>
        <dbReference type="PROSITE" id="PS50075"/>
    </source>
</evidence>
<comment type="caution">
    <text evidence="4">The sequence shown here is derived from an EMBL/GenBank/DDBJ whole genome shotgun (WGS) entry which is preliminary data.</text>
</comment>
<protein>
    <submittedName>
        <fullName evidence="4">Acyl carrier protein</fullName>
    </submittedName>
</protein>